<proteinExistence type="predicted"/>
<evidence type="ECO:0000313" key="2">
    <source>
        <dbReference type="EMBL" id="SDN43761.1"/>
    </source>
</evidence>
<accession>A0A1H0BDT0</accession>
<dbReference type="EMBL" id="FNHQ01000049">
    <property type="protein sequence ID" value="SDN43761.1"/>
    <property type="molecule type" value="Genomic_DNA"/>
</dbReference>
<dbReference type="AlphaFoldDB" id="A0A1H0BDT0"/>
<dbReference type="Proteomes" id="UP000199309">
    <property type="component" value="Unassembled WGS sequence"/>
</dbReference>
<dbReference type="RefSeq" id="WP_091653004.1">
    <property type="nucleotide sequence ID" value="NZ_FNHQ01000049.1"/>
</dbReference>
<dbReference type="Pfam" id="PF09861">
    <property type="entry name" value="Lar_N"/>
    <property type="match status" value="1"/>
</dbReference>
<dbReference type="STRING" id="349095.SAMN05660299_02720"/>
<reference evidence="2 3" key="1">
    <citation type="submission" date="2016-10" db="EMBL/GenBank/DDBJ databases">
        <authorList>
            <person name="de Groot N.N."/>
        </authorList>
    </citation>
    <scope>NUCLEOTIDE SEQUENCE [LARGE SCALE GENOMIC DNA]</scope>
    <source>
        <strain evidence="2 3">DSM 16981</strain>
    </source>
</reference>
<evidence type="ECO:0000259" key="1">
    <source>
        <dbReference type="Pfam" id="PF09861"/>
    </source>
</evidence>
<dbReference type="Gene3D" id="3.40.50.11440">
    <property type="match status" value="1"/>
</dbReference>
<keyword evidence="3" id="KW-1185">Reference proteome</keyword>
<evidence type="ECO:0000313" key="3">
    <source>
        <dbReference type="Proteomes" id="UP000199309"/>
    </source>
</evidence>
<dbReference type="OrthoDB" id="9788398at2"/>
<dbReference type="GO" id="GO:0050043">
    <property type="term" value="F:lactate racemase activity"/>
    <property type="evidence" value="ECO:0007669"/>
    <property type="project" value="InterPro"/>
</dbReference>
<protein>
    <recommendedName>
        <fullName evidence="1">LarA-like N-terminal domain-containing protein</fullName>
    </recommendedName>
</protein>
<gene>
    <name evidence="2" type="ORF">SAMN05660299_02720</name>
</gene>
<feature type="domain" description="LarA-like N-terminal" evidence="1">
    <location>
        <begin position="29"/>
        <end position="189"/>
    </location>
</feature>
<dbReference type="InterPro" id="IPR018657">
    <property type="entry name" value="LarA-like_N"/>
</dbReference>
<name>A0A1H0BDT0_9FIRM</name>
<organism evidence="2 3">
    <name type="scientific">Megasphaera paucivorans</name>
    <dbReference type="NCBI Taxonomy" id="349095"/>
    <lineage>
        <taxon>Bacteria</taxon>
        <taxon>Bacillati</taxon>
        <taxon>Bacillota</taxon>
        <taxon>Negativicutes</taxon>
        <taxon>Veillonellales</taxon>
        <taxon>Veillonellaceae</taxon>
        <taxon>Megasphaera</taxon>
    </lineage>
</organism>
<sequence length="424" mass="46901">MNIIDQLLDAIVIPPMIKVKQYFPRPKIDNIDDAVRKKIIQSQVFSQVKQGQRIAITAGSRGIANMPFVLKTIISLVKQAGGVPFLVPAMGSHGGATAQGQIDVLASRGITEETMGAPIYSDIEPVKIGVSQYGFPVYFDKNAWEADWTIVVNRIKPHTNFHGLVESGLQKMIVIGLGKQKGADICHSQGFDSMAKNILDIANVALTKANILCGVALLENAYHETCEVDVVPTNKIQEQEPKLLIKAKSLCSQLYFKSFDVMIVDEIGKNISGTGFDPNILGRIFPYKIEGLPEFKRMAILDITNESHGGANGLGLSDYTTERAFHKFSPEQTYANSLTTTVTHTSKIPIVLKNDKQAIQACIKCSNRMDKENITIVRIKNTLCMNELEISANLISEIEQNKNLEVIGQPYKWTFDQDGNLRKH</sequence>